<name>A0A3N7HVW2_9BURK</name>
<dbReference type="NCBIfam" id="TIGR00317">
    <property type="entry name" value="cobS"/>
    <property type="match status" value="1"/>
</dbReference>
<keyword evidence="10 19" id="KW-0812">Transmembrane</keyword>
<dbReference type="RefSeq" id="WP_124539214.1">
    <property type="nucleotide sequence ID" value="NZ_QUSW01000001.1"/>
</dbReference>
<comment type="pathway">
    <text evidence="3 19">Cofactor biosynthesis; adenosylcobalamin biosynthesis; adenosylcobalamin from cob(II)yrinate a,c-diamide: step 7/7.</text>
</comment>
<dbReference type="PANTHER" id="PTHR34148:SF1">
    <property type="entry name" value="ADENOSYLCOBINAMIDE-GDP RIBAZOLETRANSFERASE"/>
    <property type="match status" value="1"/>
</dbReference>
<evidence type="ECO:0000256" key="14">
    <source>
        <dbReference type="ARBA" id="ARBA00025228"/>
    </source>
</evidence>
<evidence type="ECO:0000256" key="1">
    <source>
        <dbReference type="ARBA" id="ARBA00001946"/>
    </source>
</evidence>
<dbReference type="HAMAP" id="MF_00719">
    <property type="entry name" value="CobS"/>
    <property type="match status" value="1"/>
</dbReference>
<sequence>MRPVAALVHEVRLVFTAIQFLTRCPVPPWVGHDPSWLNQCVRWFPLVGMLVGLVGAAVLVMASCLWSPGVAAALAVASTVWLTGAFHEDGLADTMDALGGAVPRERALEIMKDSRIGTYGAVALVLSLVLRVVLLGSLLTTGVWAAALALVGAHTLARAAPVAVMATLPYAGDMDHAKAKPLATRVGAASAATAVALAVLLAGAMAFVDGRAATWGIAAACAVLAAAAARQWIRQRIGGYTGDTLGAIEQVCELVLLLVLAAAVGQPLAR</sequence>
<evidence type="ECO:0000256" key="17">
    <source>
        <dbReference type="ARBA" id="ARBA00048623"/>
    </source>
</evidence>
<feature type="transmembrane region" description="Helical" evidence="19">
    <location>
        <begin position="144"/>
        <end position="170"/>
    </location>
</feature>
<evidence type="ECO:0000256" key="5">
    <source>
        <dbReference type="ARBA" id="ARBA00013200"/>
    </source>
</evidence>
<keyword evidence="7 19" id="KW-1003">Cell membrane</keyword>
<evidence type="ECO:0000256" key="7">
    <source>
        <dbReference type="ARBA" id="ARBA00022475"/>
    </source>
</evidence>
<dbReference type="GO" id="GO:0008818">
    <property type="term" value="F:cobalamin 5'-phosphate synthase activity"/>
    <property type="evidence" value="ECO:0007669"/>
    <property type="project" value="UniProtKB-UniRule"/>
</dbReference>
<dbReference type="Pfam" id="PF02654">
    <property type="entry name" value="CobS"/>
    <property type="match status" value="1"/>
</dbReference>
<evidence type="ECO:0000256" key="9">
    <source>
        <dbReference type="ARBA" id="ARBA00022679"/>
    </source>
</evidence>
<evidence type="ECO:0000256" key="3">
    <source>
        <dbReference type="ARBA" id="ARBA00004663"/>
    </source>
</evidence>
<keyword evidence="12 19" id="KW-1133">Transmembrane helix</keyword>
<comment type="cofactor">
    <cofactor evidence="1 19">
        <name>Mg(2+)</name>
        <dbReference type="ChEBI" id="CHEBI:18420"/>
    </cofactor>
</comment>
<evidence type="ECO:0000256" key="18">
    <source>
        <dbReference type="ARBA" id="ARBA00049504"/>
    </source>
</evidence>
<comment type="similarity">
    <text evidence="4 19">Belongs to the CobS family.</text>
</comment>
<dbReference type="AlphaFoldDB" id="A0A3N7HVW2"/>
<evidence type="ECO:0000313" key="21">
    <source>
        <dbReference type="Proteomes" id="UP000267464"/>
    </source>
</evidence>
<evidence type="ECO:0000256" key="16">
    <source>
        <dbReference type="ARBA" id="ARBA00032853"/>
    </source>
</evidence>
<dbReference type="PANTHER" id="PTHR34148">
    <property type="entry name" value="ADENOSYLCOBINAMIDE-GDP RIBAZOLETRANSFERASE"/>
    <property type="match status" value="1"/>
</dbReference>
<evidence type="ECO:0000256" key="10">
    <source>
        <dbReference type="ARBA" id="ARBA00022692"/>
    </source>
</evidence>
<evidence type="ECO:0000256" key="19">
    <source>
        <dbReference type="HAMAP-Rule" id="MF_00719"/>
    </source>
</evidence>
<dbReference type="Proteomes" id="UP000267464">
    <property type="component" value="Unassembled WGS sequence"/>
</dbReference>
<evidence type="ECO:0000256" key="11">
    <source>
        <dbReference type="ARBA" id="ARBA00022842"/>
    </source>
</evidence>
<dbReference type="InterPro" id="IPR003805">
    <property type="entry name" value="CobS"/>
</dbReference>
<accession>A0A3N7HVW2</accession>
<proteinExistence type="inferred from homology"/>
<comment type="catalytic activity">
    <reaction evidence="17 19">
        <text>alpha-ribazole + adenosylcob(III)inamide-GDP = adenosylcob(III)alamin + GMP + H(+)</text>
        <dbReference type="Rhea" id="RHEA:16049"/>
        <dbReference type="ChEBI" id="CHEBI:10329"/>
        <dbReference type="ChEBI" id="CHEBI:15378"/>
        <dbReference type="ChEBI" id="CHEBI:18408"/>
        <dbReference type="ChEBI" id="CHEBI:58115"/>
        <dbReference type="ChEBI" id="CHEBI:60487"/>
        <dbReference type="EC" id="2.7.8.26"/>
    </reaction>
</comment>
<protein>
    <recommendedName>
        <fullName evidence="6 19">Adenosylcobinamide-GDP ribazoletransferase</fullName>
        <ecNumber evidence="5 19">2.7.8.26</ecNumber>
    </recommendedName>
    <alternativeName>
        <fullName evidence="16 19">Cobalamin synthase</fullName>
    </alternativeName>
    <alternativeName>
        <fullName evidence="15 19">Cobalamin-5'-phosphate synthase</fullName>
    </alternativeName>
</protein>
<gene>
    <name evidence="19 20" type="primary">cobS</name>
    <name evidence="20" type="ORF">DZC73_05850</name>
</gene>
<keyword evidence="21" id="KW-1185">Reference proteome</keyword>
<dbReference type="GO" id="GO:0005886">
    <property type="term" value="C:plasma membrane"/>
    <property type="evidence" value="ECO:0007669"/>
    <property type="project" value="UniProtKB-SubCell"/>
</dbReference>
<evidence type="ECO:0000256" key="15">
    <source>
        <dbReference type="ARBA" id="ARBA00032605"/>
    </source>
</evidence>
<reference evidence="20 21" key="2">
    <citation type="submission" date="2018-12" db="EMBL/GenBank/DDBJ databases">
        <title>Rhizobacter gummiphilus sp. nov., a rubber-degrading bacterium isolated from the soil of a botanical garden in Japan.</title>
        <authorList>
            <person name="Shunsuke S.S."/>
        </authorList>
    </citation>
    <scope>NUCLEOTIDE SEQUENCE [LARGE SCALE GENOMIC DNA]</scope>
    <source>
        <strain evidence="20 21">S-16</strain>
    </source>
</reference>
<dbReference type="EC" id="2.7.8.26" evidence="5 19"/>
<dbReference type="EMBL" id="QUSW01000001">
    <property type="protein sequence ID" value="RQP26528.1"/>
    <property type="molecule type" value="Genomic_DNA"/>
</dbReference>
<comment type="subcellular location">
    <subcellularLocation>
        <location evidence="2 19">Cell membrane</location>
        <topology evidence="2 19">Multi-pass membrane protein</topology>
    </subcellularLocation>
</comment>
<evidence type="ECO:0000256" key="4">
    <source>
        <dbReference type="ARBA" id="ARBA00010561"/>
    </source>
</evidence>
<dbReference type="OrthoDB" id="9794626at2"/>
<feature type="transmembrane region" description="Helical" evidence="19">
    <location>
        <begin position="43"/>
        <end position="66"/>
    </location>
</feature>
<comment type="catalytic activity">
    <reaction evidence="18 19">
        <text>alpha-ribazole 5'-phosphate + adenosylcob(III)inamide-GDP = adenosylcob(III)alamin 5'-phosphate + GMP + H(+)</text>
        <dbReference type="Rhea" id="RHEA:23560"/>
        <dbReference type="ChEBI" id="CHEBI:15378"/>
        <dbReference type="ChEBI" id="CHEBI:57918"/>
        <dbReference type="ChEBI" id="CHEBI:58115"/>
        <dbReference type="ChEBI" id="CHEBI:60487"/>
        <dbReference type="ChEBI" id="CHEBI:60493"/>
        <dbReference type="EC" id="2.7.8.26"/>
    </reaction>
</comment>
<evidence type="ECO:0000256" key="6">
    <source>
        <dbReference type="ARBA" id="ARBA00015850"/>
    </source>
</evidence>
<dbReference type="UniPathway" id="UPA00148">
    <property type="reaction ID" value="UER00238"/>
</dbReference>
<comment type="caution">
    <text evidence="20">The sequence shown here is derived from an EMBL/GenBank/DDBJ whole genome shotgun (WGS) entry which is preliminary data.</text>
</comment>
<dbReference type="GO" id="GO:0009236">
    <property type="term" value="P:cobalamin biosynthetic process"/>
    <property type="evidence" value="ECO:0007669"/>
    <property type="project" value="UniProtKB-UniRule"/>
</dbReference>
<evidence type="ECO:0000256" key="13">
    <source>
        <dbReference type="ARBA" id="ARBA00023136"/>
    </source>
</evidence>
<keyword evidence="11 19" id="KW-0460">Magnesium</keyword>
<evidence type="ECO:0000256" key="8">
    <source>
        <dbReference type="ARBA" id="ARBA00022573"/>
    </source>
</evidence>
<keyword evidence="13 19" id="KW-0472">Membrane</keyword>
<keyword evidence="9 19" id="KW-0808">Transferase</keyword>
<reference evidence="20 21" key="1">
    <citation type="submission" date="2018-08" db="EMBL/GenBank/DDBJ databases">
        <authorList>
            <person name="Khan S.A."/>
            <person name="Jeon C.O."/>
            <person name="Chun B.H."/>
            <person name="Jeong S.E."/>
        </authorList>
    </citation>
    <scope>NUCLEOTIDE SEQUENCE [LARGE SCALE GENOMIC DNA]</scope>
    <source>
        <strain evidence="20 21">S-16</strain>
    </source>
</reference>
<feature type="transmembrane region" description="Helical" evidence="19">
    <location>
        <begin position="182"/>
        <end position="207"/>
    </location>
</feature>
<feature type="transmembrane region" description="Helical" evidence="19">
    <location>
        <begin position="213"/>
        <end position="233"/>
    </location>
</feature>
<organism evidence="20 21">
    <name type="scientific">Piscinibacter terrae</name>
    <dbReference type="NCBI Taxonomy" id="2496871"/>
    <lineage>
        <taxon>Bacteria</taxon>
        <taxon>Pseudomonadati</taxon>
        <taxon>Pseudomonadota</taxon>
        <taxon>Betaproteobacteria</taxon>
        <taxon>Burkholderiales</taxon>
        <taxon>Sphaerotilaceae</taxon>
        <taxon>Piscinibacter</taxon>
    </lineage>
</organism>
<evidence type="ECO:0000256" key="2">
    <source>
        <dbReference type="ARBA" id="ARBA00004651"/>
    </source>
</evidence>
<keyword evidence="8 19" id="KW-0169">Cobalamin biosynthesis</keyword>
<evidence type="ECO:0000313" key="20">
    <source>
        <dbReference type="EMBL" id="RQP26528.1"/>
    </source>
</evidence>
<evidence type="ECO:0000256" key="12">
    <source>
        <dbReference type="ARBA" id="ARBA00022989"/>
    </source>
</evidence>
<feature type="transmembrane region" description="Helical" evidence="19">
    <location>
        <begin position="116"/>
        <end position="138"/>
    </location>
</feature>
<comment type="function">
    <text evidence="14 19">Joins adenosylcobinamide-GDP and alpha-ribazole to generate adenosylcobalamin (Ado-cobalamin). Also synthesizes adenosylcobalamin 5'-phosphate from adenosylcobinamide-GDP and alpha-ribazole 5'-phosphate.</text>
</comment>
<dbReference type="GO" id="GO:0051073">
    <property type="term" value="F:adenosylcobinamide-GDP ribazoletransferase activity"/>
    <property type="evidence" value="ECO:0007669"/>
    <property type="project" value="UniProtKB-UniRule"/>
</dbReference>